<feature type="coiled-coil region" evidence="1">
    <location>
        <begin position="52"/>
        <end position="233"/>
    </location>
</feature>
<dbReference type="AlphaFoldDB" id="A0A5B6WPC1"/>
<evidence type="ECO:0000313" key="2">
    <source>
        <dbReference type="EMBL" id="KAA3483243.1"/>
    </source>
</evidence>
<dbReference type="EMBL" id="SMMG02000002">
    <property type="protein sequence ID" value="KAA3483243.1"/>
    <property type="molecule type" value="Genomic_DNA"/>
</dbReference>
<comment type="caution">
    <text evidence="2">The sequence shown here is derived from an EMBL/GenBank/DDBJ whole genome shotgun (WGS) entry which is preliminary data.</text>
</comment>
<dbReference type="Gene3D" id="1.10.287.1490">
    <property type="match status" value="1"/>
</dbReference>
<protein>
    <submittedName>
        <fullName evidence="2">Paramyosin-like</fullName>
    </submittedName>
</protein>
<dbReference type="PANTHER" id="PTHR48200:SF1">
    <property type="entry name" value="AMINOTRANSFERASE-LIKE PLANT MOBILE DOMAIN-CONTAINING PROTEIN"/>
    <property type="match status" value="1"/>
</dbReference>
<gene>
    <name evidence="2" type="ORF">EPI10_005433</name>
</gene>
<accession>A0A5B6WPC1</accession>
<proteinExistence type="predicted"/>
<organism evidence="2 3">
    <name type="scientific">Gossypium australe</name>
    <dbReference type="NCBI Taxonomy" id="47621"/>
    <lineage>
        <taxon>Eukaryota</taxon>
        <taxon>Viridiplantae</taxon>
        <taxon>Streptophyta</taxon>
        <taxon>Embryophyta</taxon>
        <taxon>Tracheophyta</taxon>
        <taxon>Spermatophyta</taxon>
        <taxon>Magnoliopsida</taxon>
        <taxon>eudicotyledons</taxon>
        <taxon>Gunneridae</taxon>
        <taxon>Pentapetalae</taxon>
        <taxon>rosids</taxon>
        <taxon>malvids</taxon>
        <taxon>Malvales</taxon>
        <taxon>Malvaceae</taxon>
        <taxon>Malvoideae</taxon>
        <taxon>Gossypium</taxon>
    </lineage>
</organism>
<sequence length="253" mass="29769">MKRVDVSPMTTPEYSGWWIRRANDNIPMPSLEGARSIEEYLRVVPSGLEIIKQDFEKRNSELGRRIEKLEEEKMYLRLDVDVQKSEAKKLRKGKKRVEEDLNDLKTEYKKLHLSTKNAGLGNTSEKWQHEVQEEKAKADHWEKKFLEMQMQNEALEKRLAESQKEKSGLKDRVAELGRSLHHHRSHNSVNELKSSLNKIEEMKGKIEILESALQNCELQIEQLEAREGHWKEELHHSYDQVRSRDYPMGEAIV</sequence>
<evidence type="ECO:0000313" key="3">
    <source>
        <dbReference type="Proteomes" id="UP000325315"/>
    </source>
</evidence>
<keyword evidence="1" id="KW-0175">Coiled coil</keyword>
<reference evidence="3" key="1">
    <citation type="journal article" date="2019" name="Plant Biotechnol. J.">
        <title>Genome sequencing of the Australian wild diploid species Gossypium australe highlights disease resistance and delayed gland morphogenesis.</title>
        <authorList>
            <person name="Cai Y."/>
            <person name="Cai X."/>
            <person name="Wang Q."/>
            <person name="Wang P."/>
            <person name="Zhang Y."/>
            <person name="Cai C."/>
            <person name="Xu Y."/>
            <person name="Wang K."/>
            <person name="Zhou Z."/>
            <person name="Wang C."/>
            <person name="Geng S."/>
            <person name="Li B."/>
            <person name="Dong Q."/>
            <person name="Hou Y."/>
            <person name="Wang H."/>
            <person name="Ai P."/>
            <person name="Liu Z."/>
            <person name="Yi F."/>
            <person name="Sun M."/>
            <person name="An G."/>
            <person name="Cheng J."/>
            <person name="Zhang Y."/>
            <person name="Shi Q."/>
            <person name="Xie Y."/>
            <person name="Shi X."/>
            <person name="Chang Y."/>
            <person name="Huang F."/>
            <person name="Chen Y."/>
            <person name="Hong S."/>
            <person name="Mi L."/>
            <person name="Sun Q."/>
            <person name="Zhang L."/>
            <person name="Zhou B."/>
            <person name="Peng R."/>
            <person name="Zhang X."/>
            <person name="Liu F."/>
        </authorList>
    </citation>
    <scope>NUCLEOTIDE SEQUENCE [LARGE SCALE GENOMIC DNA]</scope>
    <source>
        <strain evidence="3">cv. PA1801</strain>
    </source>
</reference>
<evidence type="ECO:0000256" key="1">
    <source>
        <dbReference type="SAM" id="Coils"/>
    </source>
</evidence>
<name>A0A5B6WPC1_9ROSI</name>
<dbReference type="OrthoDB" id="1000281at2759"/>
<dbReference type="PANTHER" id="PTHR48200">
    <property type="entry name" value="PROTEIN, PUTATIVE-RELATED"/>
    <property type="match status" value="1"/>
</dbReference>
<keyword evidence="3" id="KW-1185">Reference proteome</keyword>
<dbReference type="Proteomes" id="UP000325315">
    <property type="component" value="Unassembled WGS sequence"/>
</dbReference>